<gene>
    <name evidence="1" type="ORF">ACFO3N_19075</name>
</gene>
<comment type="caution">
    <text evidence="1">The sequence shown here is derived from an EMBL/GenBank/DDBJ whole genome shotgun (WGS) entry which is preliminary data.</text>
</comment>
<accession>A0ABV8ZL96</accession>
<dbReference type="Proteomes" id="UP001596003">
    <property type="component" value="Unassembled WGS sequence"/>
</dbReference>
<evidence type="ECO:0000313" key="2">
    <source>
        <dbReference type="Proteomes" id="UP001596003"/>
    </source>
</evidence>
<proteinExistence type="predicted"/>
<organism evidence="1 2">
    <name type="scientific">Flavobacterium chungangensis</name>
    <dbReference type="NCBI Taxonomy" id="2708132"/>
    <lineage>
        <taxon>Bacteria</taxon>
        <taxon>Pseudomonadati</taxon>
        <taxon>Bacteroidota</taxon>
        <taxon>Flavobacteriia</taxon>
        <taxon>Flavobacteriales</taxon>
        <taxon>Flavobacteriaceae</taxon>
        <taxon>Flavobacterium</taxon>
    </lineage>
</organism>
<reference evidence="2" key="1">
    <citation type="journal article" date="2019" name="Int. J. Syst. Evol. Microbiol.">
        <title>The Global Catalogue of Microorganisms (GCM) 10K type strain sequencing project: providing services to taxonomists for standard genome sequencing and annotation.</title>
        <authorList>
            <consortium name="The Broad Institute Genomics Platform"/>
            <consortium name="The Broad Institute Genome Sequencing Center for Infectious Disease"/>
            <person name="Wu L."/>
            <person name="Ma J."/>
        </authorList>
    </citation>
    <scope>NUCLEOTIDE SEQUENCE [LARGE SCALE GENOMIC DNA]</scope>
    <source>
        <strain evidence="2">NBRC 103627</strain>
    </source>
</reference>
<dbReference type="EMBL" id="JBHSFY010000013">
    <property type="protein sequence ID" value="MFC4479187.1"/>
    <property type="molecule type" value="Genomic_DNA"/>
</dbReference>
<keyword evidence="2" id="KW-1185">Reference proteome</keyword>
<evidence type="ECO:0000313" key="1">
    <source>
        <dbReference type="EMBL" id="MFC4479187.1"/>
    </source>
</evidence>
<name>A0ABV8ZL96_9FLAO</name>
<protein>
    <submittedName>
        <fullName evidence="1">Uncharacterized protein</fullName>
    </submittedName>
</protein>
<sequence length="65" mass="7580">MNQYDVGFTYNFPVSESFFDKFPFQEDAYYTSTKDKIIAAPTGNLFRWMINIGQVKGKRNRNGSQ</sequence>
<dbReference type="RefSeq" id="WP_379800424.1">
    <property type="nucleotide sequence ID" value="NZ_JBHSFY010000013.1"/>
</dbReference>